<accession>A0A2K4ZH77</accession>
<dbReference type="Proteomes" id="UP000236311">
    <property type="component" value="Unassembled WGS sequence"/>
</dbReference>
<gene>
    <name evidence="1" type="ORF">AMURIS_02536</name>
</gene>
<evidence type="ECO:0000313" key="2">
    <source>
        <dbReference type="Proteomes" id="UP000236311"/>
    </source>
</evidence>
<organism evidence="1 2">
    <name type="scientific">Acetatifactor muris</name>
    <dbReference type="NCBI Taxonomy" id="879566"/>
    <lineage>
        <taxon>Bacteria</taxon>
        <taxon>Bacillati</taxon>
        <taxon>Bacillota</taxon>
        <taxon>Clostridia</taxon>
        <taxon>Lachnospirales</taxon>
        <taxon>Lachnospiraceae</taxon>
        <taxon>Acetatifactor</taxon>
    </lineage>
</organism>
<dbReference type="EMBL" id="OFSM01000012">
    <property type="protein sequence ID" value="SOY29815.1"/>
    <property type="molecule type" value="Genomic_DNA"/>
</dbReference>
<sequence length="134" mass="15906">MEFHSKLLQPLPENKVRGWNGPLPFYMTYPDYQASNREAMLLQDLEYLQQMYPNDVKRYQKRIADMLDKADYEGSMIYDEYPDRYSLLAMTKSICGVLEKEESEAPGEAMIQVLLFNEVYKRRHGGHRGNYYFI</sequence>
<proteinExistence type="predicted"/>
<reference evidence="1 2" key="1">
    <citation type="submission" date="2018-01" db="EMBL/GenBank/DDBJ databases">
        <authorList>
            <person name="Gaut B.S."/>
            <person name="Morton B.R."/>
            <person name="Clegg M.T."/>
            <person name="Duvall M.R."/>
        </authorList>
    </citation>
    <scope>NUCLEOTIDE SEQUENCE [LARGE SCALE GENOMIC DNA]</scope>
    <source>
        <strain evidence="1">GP69</strain>
    </source>
</reference>
<dbReference type="AlphaFoldDB" id="A0A2K4ZH77"/>
<name>A0A2K4ZH77_9FIRM</name>
<dbReference type="OrthoDB" id="1935838at2"/>
<evidence type="ECO:0000313" key="1">
    <source>
        <dbReference type="EMBL" id="SOY29815.1"/>
    </source>
</evidence>
<keyword evidence="2" id="KW-1185">Reference proteome</keyword>
<dbReference type="RefSeq" id="WP_103239902.1">
    <property type="nucleotide sequence ID" value="NZ_CANRXC010000019.1"/>
</dbReference>
<protein>
    <submittedName>
        <fullName evidence="1">Uncharacterized protein</fullName>
    </submittedName>
</protein>